<dbReference type="EMBL" id="JAGIKT010000081">
    <property type="protein sequence ID" value="MBP0115369.1"/>
    <property type="molecule type" value="Genomic_DNA"/>
</dbReference>
<evidence type="ECO:0000313" key="2">
    <source>
        <dbReference type="EMBL" id="MBP0115369.1"/>
    </source>
</evidence>
<reference evidence="2 3" key="1">
    <citation type="submission" date="2021-03" db="EMBL/GenBank/DDBJ databases">
        <title>Genome Sequence of Bradyrhizobium vignae strain ISRA400.</title>
        <authorList>
            <person name="Tisa L.S."/>
            <person name="Svistoonoff S."/>
            <person name="Hocher V."/>
            <person name="Fall S."/>
            <person name="Zaiya A."/>
            <person name="Naing D."/>
            <person name="Niang N."/>
            <person name="Diouf A."/>
            <person name="Dasylva M.C."/>
            <person name="Toure O."/>
            <person name="Gueye M."/>
            <person name="Gully D."/>
            <person name="Tisseyre P."/>
            <person name="Simpson S."/>
            <person name="Morris K."/>
            <person name="Thomas W.K."/>
        </authorList>
    </citation>
    <scope>NUCLEOTIDE SEQUENCE [LARGE SCALE GENOMIC DNA]</scope>
    <source>
        <strain evidence="2 3">ISRA400</strain>
    </source>
</reference>
<proteinExistence type="predicted"/>
<accession>A0ABS4A4M8</accession>
<evidence type="ECO:0000256" key="1">
    <source>
        <dbReference type="SAM" id="MobiDB-lite"/>
    </source>
</evidence>
<feature type="region of interest" description="Disordered" evidence="1">
    <location>
        <begin position="39"/>
        <end position="71"/>
    </location>
</feature>
<dbReference type="Proteomes" id="UP000669317">
    <property type="component" value="Unassembled WGS sequence"/>
</dbReference>
<protein>
    <submittedName>
        <fullName evidence="2">Uncharacterized protein</fullName>
    </submittedName>
</protein>
<name>A0ABS4A4M8_9BRAD</name>
<evidence type="ECO:0000313" key="3">
    <source>
        <dbReference type="Proteomes" id="UP000669317"/>
    </source>
</evidence>
<dbReference type="RefSeq" id="WP_209296334.1">
    <property type="nucleotide sequence ID" value="NZ_JAGIKT010000081.1"/>
</dbReference>
<sequence>MIRFERLVLQTCAAAFVLAPAAHGTTDKSKETPGIAAYQATQGAFKRDRKISRQSLRSEHKKRSSEAVHTR</sequence>
<keyword evidence="3" id="KW-1185">Reference proteome</keyword>
<comment type="caution">
    <text evidence="2">The sequence shown here is derived from an EMBL/GenBank/DDBJ whole genome shotgun (WGS) entry which is preliminary data.</text>
</comment>
<gene>
    <name evidence="2" type="ORF">JWS04_30755</name>
</gene>
<organism evidence="2 3">
    <name type="scientific">Bradyrhizobium vignae</name>
    <dbReference type="NCBI Taxonomy" id="1549949"/>
    <lineage>
        <taxon>Bacteria</taxon>
        <taxon>Pseudomonadati</taxon>
        <taxon>Pseudomonadota</taxon>
        <taxon>Alphaproteobacteria</taxon>
        <taxon>Hyphomicrobiales</taxon>
        <taxon>Nitrobacteraceae</taxon>
        <taxon>Bradyrhizobium</taxon>
    </lineage>
</organism>